<sequence>MRWSSAFPSTPRFLLEPTCRSVWRSDMTSTTPARISSPHCPSMFPAACIQCCQQETRPCVTRPVHPDTFLRQWR</sequence>
<comment type="caution">
    <text evidence="1">The sequence shown here is derived from an EMBL/GenBank/DDBJ whole genome shotgun (WGS) entry which is preliminary data.</text>
</comment>
<name>A0A9D4GQY2_DREPO</name>
<evidence type="ECO:0000313" key="1">
    <source>
        <dbReference type="EMBL" id="KAH3819896.1"/>
    </source>
</evidence>
<gene>
    <name evidence="1" type="ORF">DPMN_121640</name>
</gene>
<proteinExistence type="predicted"/>
<organism evidence="1 2">
    <name type="scientific">Dreissena polymorpha</name>
    <name type="common">Zebra mussel</name>
    <name type="synonym">Mytilus polymorpha</name>
    <dbReference type="NCBI Taxonomy" id="45954"/>
    <lineage>
        <taxon>Eukaryota</taxon>
        <taxon>Metazoa</taxon>
        <taxon>Spiralia</taxon>
        <taxon>Lophotrochozoa</taxon>
        <taxon>Mollusca</taxon>
        <taxon>Bivalvia</taxon>
        <taxon>Autobranchia</taxon>
        <taxon>Heteroconchia</taxon>
        <taxon>Euheterodonta</taxon>
        <taxon>Imparidentia</taxon>
        <taxon>Neoheterodontei</taxon>
        <taxon>Myida</taxon>
        <taxon>Dreissenoidea</taxon>
        <taxon>Dreissenidae</taxon>
        <taxon>Dreissena</taxon>
    </lineage>
</organism>
<dbReference type="Proteomes" id="UP000828390">
    <property type="component" value="Unassembled WGS sequence"/>
</dbReference>
<protein>
    <submittedName>
        <fullName evidence="1">Uncharacterized protein</fullName>
    </submittedName>
</protein>
<accession>A0A9D4GQY2</accession>
<evidence type="ECO:0000313" key="2">
    <source>
        <dbReference type="Proteomes" id="UP000828390"/>
    </source>
</evidence>
<dbReference type="AlphaFoldDB" id="A0A9D4GQY2"/>
<dbReference type="EMBL" id="JAIWYP010000005">
    <property type="protein sequence ID" value="KAH3819896.1"/>
    <property type="molecule type" value="Genomic_DNA"/>
</dbReference>
<reference evidence="1" key="1">
    <citation type="journal article" date="2019" name="bioRxiv">
        <title>The Genome of the Zebra Mussel, Dreissena polymorpha: A Resource for Invasive Species Research.</title>
        <authorList>
            <person name="McCartney M.A."/>
            <person name="Auch B."/>
            <person name="Kono T."/>
            <person name="Mallez S."/>
            <person name="Zhang Y."/>
            <person name="Obille A."/>
            <person name="Becker A."/>
            <person name="Abrahante J.E."/>
            <person name="Garbe J."/>
            <person name="Badalamenti J.P."/>
            <person name="Herman A."/>
            <person name="Mangelson H."/>
            <person name="Liachko I."/>
            <person name="Sullivan S."/>
            <person name="Sone E.D."/>
            <person name="Koren S."/>
            <person name="Silverstein K.A.T."/>
            <person name="Beckman K.B."/>
            <person name="Gohl D.M."/>
        </authorList>
    </citation>
    <scope>NUCLEOTIDE SEQUENCE</scope>
    <source>
        <strain evidence="1">Duluth1</strain>
        <tissue evidence="1">Whole animal</tissue>
    </source>
</reference>
<keyword evidence="2" id="KW-1185">Reference proteome</keyword>
<reference evidence="1" key="2">
    <citation type="submission" date="2020-11" db="EMBL/GenBank/DDBJ databases">
        <authorList>
            <person name="McCartney M.A."/>
            <person name="Auch B."/>
            <person name="Kono T."/>
            <person name="Mallez S."/>
            <person name="Becker A."/>
            <person name="Gohl D.M."/>
            <person name="Silverstein K.A.T."/>
            <person name="Koren S."/>
            <person name="Bechman K.B."/>
            <person name="Herman A."/>
            <person name="Abrahante J.E."/>
            <person name="Garbe J."/>
        </authorList>
    </citation>
    <scope>NUCLEOTIDE SEQUENCE</scope>
    <source>
        <strain evidence="1">Duluth1</strain>
        <tissue evidence="1">Whole animal</tissue>
    </source>
</reference>